<reference evidence="1" key="1">
    <citation type="submission" date="2022-07" db="EMBL/GenBank/DDBJ databases">
        <title>Genome Sequence of Phlebia brevispora.</title>
        <authorList>
            <person name="Buettner E."/>
        </authorList>
    </citation>
    <scope>NUCLEOTIDE SEQUENCE</scope>
    <source>
        <strain evidence="1">MPL23</strain>
    </source>
</reference>
<gene>
    <name evidence="1" type="ORF">NM688_g7237</name>
</gene>
<evidence type="ECO:0000313" key="1">
    <source>
        <dbReference type="EMBL" id="KAJ3533760.1"/>
    </source>
</evidence>
<sequence length="464" mass="52819">MTSQFSASLNALFNAPLPHPHLTLIKDLKATHPTFQHLTVLQYSEASFPLSGYLKTLDIELSVVEPETHSVVQYDQTKQRTFSQVVAGVTIFTYESVEFRVYKAIWQTERSFWIFYHLVFAGADDAVGQKLVEEVYRWANSLKEEIWVFEGGSWAKNKQLYRSIRSADWNDIILEEQFKEGLRRDTQTFFSSKDIYTSLGITWKRGILLLGPPGNGKTESIKALLNETDCAPLYVKSFETRQGPEQGVRAIFEHARRHSPCILVLEDLDAMVKDEVRSFFLNELDGIAQNDGILTIATTNHPERIDDSILNRPSRFDVKYAFNLPDSGLRKQFALKWMEKIRALESNSDVVFDKPDELAASVSEKTEGWSFAFLKELFVSFLLRVAHDKALRQKGAGLPREPSDVLLLKQVEQLAAQIIKSKDDYNDQDKQRSAHPTMFRTAVLTQRGLAGHVEPSVLHAGINF</sequence>
<protein>
    <submittedName>
        <fullName evidence="1">Uncharacterized protein</fullName>
    </submittedName>
</protein>
<keyword evidence="2" id="KW-1185">Reference proteome</keyword>
<organism evidence="1 2">
    <name type="scientific">Phlebia brevispora</name>
    <dbReference type="NCBI Taxonomy" id="194682"/>
    <lineage>
        <taxon>Eukaryota</taxon>
        <taxon>Fungi</taxon>
        <taxon>Dikarya</taxon>
        <taxon>Basidiomycota</taxon>
        <taxon>Agaricomycotina</taxon>
        <taxon>Agaricomycetes</taxon>
        <taxon>Polyporales</taxon>
        <taxon>Meruliaceae</taxon>
        <taxon>Phlebia</taxon>
    </lineage>
</organism>
<evidence type="ECO:0000313" key="2">
    <source>
        <dbReference type="Proteomes" id="UP001148662"/>
    </source>
</evidence>
<accession>A0ACC1S7J7</accession>
<dbReference type="Proteomes" id="UP001148662">
    <property type="component" value="Unassembled WGS sequence"/>
</dbReference>
<comment type="caution">
    <text evidence="1">The sequence shown here is derived from an EMBL/GenBank/DDBJ whole genome shotgun (WGS) entry which is preliminary data.</text>
</comment>
<proteinExistence type="predicted"/>
<dbReference type="EMBL" id="JANHOG010001648">
    <property type="protein sequence ID" value="KAJ3533760.1"/>
    <property type="molecule type" value="Genomic_DNA"/>
</dbReference>
<name>A0ACC1S7J7_9APHY</name>